<feature type="coiled-coil region" evidence="1">
    <location>
        <begin position="9"/>
        <end position="51"/>
    </location>
</feature>
<proteinExistence type="predicted"/>
<dbReference type="InterPro" id="IPR007809">
    <property type="entry name" value="FlgN-like"/>
</dbReference>
<protein>
    <submittedName>
        <fullName evidence="3">FlgN family protein</fullName>
    </submittedName>
</protein>
<dbReference type="RefSeq" id="WP_099083832.1">
    <property type="nucleotide sequence ID" value="NZ_AWQQ01000095.1"/>
</dbReference>
<dbReference type="Proteomes" id="UP000222564">
    <property type="component" value="Unassembled WGS sequence"/>
</dbReference>
<name>A0A2C6MCK0_9FIRM</name>
<keyword evidence="4" id="KW-1185">Reference proteome</keyword>
<gene>
    <name evidence="3" type="ORF">P378_16820</name>
</gene>
<dbReference type="Gene3D" id="1.20.58.300">
    <property type="entry name" value="FlgN-like"/>
    <property type="match status" value="1"/>
</dbReference>
<dbReference type="GO" id="GO:0044780">
    <property type="term" value="P:bacterial-type flagellum assembly"/>
    <property type="evidence" value="ECO:0007669"/>
    <property type="project" value="InterPro"/>
</dbReference>
<evidence type="ECO:0000256" key="1">
    <source>
        <dbReference type="SAM" id="Coils"/>
    </source>
</evidence>
<dbReference type="EMBL" id="AWQQ01000095">
    <property type="protein sequence ID" value="PHJ37302.1"/>
    <property type="molecule type" value="Genomic_DNA"/>
</dbReference>
<evidence type="ECO:0000256" key="2">
    <source>
        <dbReference type="SAM" id="MobiDB-lite"/>
    </source>
</evidence>
<comment type="caution">
    <text evidence="3">The sequence shown here is derived from an EMBL/GenBank/DDBJ whole genome shotgun (WGS) entry which is preliminary data.</text>
</comment>
<evidence type="ECO:0000313" key="4">
    <source>
        <dbReference type="Proteomes" id="UP000222564"/>
    </source>
</evidence>
<accession>A0A2C6MCK0</accession>
<feature type="region of interest" description="Disordered" evidence="2">
    <location>
        <begin position="142"/>
        <end position="162"/>
    </location>
</feature>
<reference evidence="3 4" key="1">
    <citation type="submission" date="2013-09" db="EMBL/GenBank/DDBJ databases">
        <title>Biodegradation of hydrocarbons in the deep terrestrial subsurface : characterization of a microbial consortium composed of two Desulfotomaculum species originating from a deep geological formation.</title>
        <authorList>
            <person name="Aullo T."/>
            <person name="Berlendis S."/>
            <person name="Lascourreges J.-F."/>
            <person name="Dessort D."/>
            <person name="Saint-Laurent S."/>
            <person name="Schraauwers B."/>
            <person name="Mas J."/>
            <person name="Magot M."/>
            <person name="Ranchou-Peyruse A."/>
        </authorList>
    </citation>
    <scope>NUCLEOTIDE SEQUENCE [LARGE SCALE GENOMIC DNA]</scope>
    <source>
        <strain evidence="3 4">Bs107</strain>
    </source>
</reference>
<dbReference type="Pfam" id="PF05130">
    <property type="entry name" value="FlgN"/>
    <property type="match status" value="1"/>
</dbReference>
<evidence type="ECO:0000313" key="3">
    <source>
        <dbReference type="EMBL" id="PHJ37302.1"/>
    </source>
</evidence>
<keyword evidence="1" id="KW-0175">Coiled coil</keyword>
<organism evidence="3 4">
    <name type="scientific">Desulforamulus profundi</name>
    <dbReference type="NCBI Taxonomy" id="1383067"/>
    <lineage>
        <taxon>Bacteria</taxon>
        <taxon>Bacillati</taxon>
        <taxon>Bacillota</taxon>
        <taxon>Clostridia</taxon>
        <taxon>Eubacteriales</taxon>
        <taxon>Peptococcaceae</taxon>
        <taxon>Desulforamulus</taxon>
    </lineage>
</organism>
<dbReference type="AlphaFoldDB" id="A0A2C6MCK0"/>
<dbReference type="OrthoDB" id="1808278at2"/>
<sequence>MESLFFNLLQVLNELNDKLAEMLKATEKHNLALRNNDIEAIKEAVKELENVSAGAKFLDKKREEIQYTLEQKLQLPKGATLSETISYAPEQLSKDLHTAAQSLRETTNTINDMVQLSKILAKQALNFNDVLLKVMKPAQSTYNPAGKTAANQQSASLLNKTV</sequence>